<feature type="compositionally biased region" description="Pro residues" evidence="6">
    <location>
        <begin position="75"/>
        <end position="84"/>
    </location>
</feature>
<evidence type="ECO:0000313" key="8">
    <source>
        <dbReference type="Proteomes" id="UP000620124"/>
    </source>
</evidence>
<dbReference type="OrthoDB" id="3250324at2759"/>
<feature type="region of interest" description="Disordered" evidence="6">
    <location>
        <begin position="292"/>
        <end position="316"/>
    </location>
</feature>
<keyword evidence="8" id="KW-1185">Reference proteome</keyword>
<evidence type="ECO:0000256" key="4">
    <source>
        <dbReference type="ARBA" id="ARBA00022833"/>
    </source>
</evidence>
<keyword evidence="2" id="KW-0479">Metal-binding</keyword>
<dbReference type="Proteomes" id="UP000620124">
    <property type="component" value="Unassembled WGS sequence"/>
</dbReference>
<sequence>MGVLQGVRALPGVDEAFSSLKWGFHNFKVYHGPRANRISPIAMPPRRPQIVQDEPDGPPKRASGRTRKAPSAPDKTPPPPPTPAVPRRQRRQPAPPSEPAPAPTRAEDPPIDPVPVGEIPPRARDVFDDDEDSAAGPVPRPSVRFTGNDNDSGEDFASPSPSTSSQPSRSHSPIQPLSSSRRRRHRQSPRAGPHATPLPVPQNKKSGRSGSARDVWTFFEPKDAKETEKRECLFCKQRHATDPHTATTKFSASTSSGVYRKHLYENHIEAWVEGCDQLKISIKAKEAKKHVEAYRAHKHQKTAGEKSNPEQGKQRTPFSQEAFVDALVDFIVENEQLRAIFLMLRAELKDSDIPHRTKIRKRIIEIWDEHLNTLQREMAAAIGMISTTMDMWTDKQKKPFMAVTTHWLQATLINTPAGPQYKLTLRTDLVGFLRVPGHHDGEHLATAFLYIIDRIDIASKLGWVTSAKHQTSQTTMNYQNFDPASFATQKHFADGSDWI</sequence>
<keyword evidence="5" id="KW-0539">Nucleus</keyword>
<accession>A0A8H6U0C7</accession>
<evidence type="ECO:0000256" key="6">
    <source>
        <dbReference type="SAM" id="MobiDB-lite"/>
    </source>
</evidence>
<feature type="compositionally biased region" description="Low complexity" evidence="6">
    <location>
        <begin position="158"/>
        <end position="173"/>
    </location>
</feature>
<organism evidence="7 8">
    <name type="scientific">Mycena venus</name>
    <dbReference type="NCBI Taxonomy" id="2733690"/>
    <lineage>
        <taxon>Eukaryota</taxon>
        <taxon>Fungi</taxon>
        <taxon>Dikarya</taxon>
        <taxon>Basidiomycota</taxon>
        <taxon>Agaricomycotina</taxon>
        <taxon>Agaricomycetes</taxon>
        <taxon>Agaricomycetidae</taxon>
        <taxon>Agaricales</taxon>
        <taxon>Marasmiineae</taxon>
        <taxon>Mycenaceae</taxon>
        <taxon>Mycena</taxon>
    </lineage>
</organism>
<evidence type="ECO:0000256" key="1">
    <source>
        <dbReference type="ARBA" id="ARBA00004123"/>
    </source>
</evidence>
<dbReference type="GO" id="GO:0005634">
    <property type="term" value="C:nucleus"/>
    <property type="evidence" value="ECO:0007669"/>
    <property type="project" value="UniProtKB-SubCell"/>
</dbReference>
<comment type="subcellular location">
    <subcellularLocation>
        <location evidence="1">Nucleus</location>
    </subcellularLocation>
</comment>
<comment type="caution">
    <text evidence="7">The sequence shown here is derived from an EMBL/GenBank/DDBJ whole genome shotgun (WGS) entry which is preliminary data.</text>
</comment>
<feature type="region of interest" description="Disordered" evidence="6">
    <location>
        <begin position="36"/>
        <end position="214"/>
    </location>
</feature>
<dbReference type="GO" id="GO:0008270">
    <property type="term" value="F:zinc ion binding"/>
    <property type="evidence" value="ECO:0007669"/>
    <property type="project" value="UniProtKB-KW"/>
</dbReference>
<name>A0A8H6U0C7_9AGAR</name>
<dbReference type="EMBL" id="JACAZI010000043">
    <property type="protein sequence ID" value="KAF7326526.1"/>
    <property type="molecule type" value="Genomic_DNA"/>
</dbReference>
<keyword evidence="4" id="KW-0862">Zinc</keyword>
<evidence type="ECO:0000256" key="2">
    <source>
        <dbReference type="ARBA" id="ARBA00022723"/>
    </source>
</evidence>
<evidence type="ECO:0000256" key="3">
    <source>
        <dbReference type="ARBA" id="ARBA00022771"/>
    </source>
</evidence>
<protein>
    <submittedName>
        <fullName evidence="7">HAT family dimerization domain-containing protein</fullName>
    </submittedName>
</protein>
<feature type="compositionally biased region" description="Pro residues" evidence="6">
    <location>
        <begin position="93"/>
        <end position="102"/>
    </location>
</feature>
<gene>
    <name evidence="7" type="ORF">MVEN_02610700</name>
</gene>
<evidence type="ECO:0000256" key="5">
    <source>
        <dbReference type="ARBA" id="ARBA00023242"/>
    </source>
</evidence>
<dbReference type="AlphaFoldDB" id="A0A8H6U0C7"/>
<proteinExistence type="predicted"/>
<evidence type="ECO:0000313" key="7">
    <source>
        <dbReference type="EMBL" id="KAF7326526.1"/>
    </source>
</evidence>
<keyword evidence="3" id="KW-0863">Zinc-finger</keyword>
<reference evidence="7" key="1">
    <citation type="submission" date="2020-05" db="EMBL/GenBank/DDBJ databases">
        <title>Mycena genomes resolve the evolution of fungal bioluminescence.</title>
        <authorList>
            <person name="Tsai I.J."/>
        </authorList>
    </citation>
    <scope>NUCLEOTIDE SEQUENCE</scope>
    <source>
        <strain evidence="7">CCC161011</strain>
    </source>
</reference>
<dbReference type="PANTHER" id="PTHR46481">
    <property type="entry name" value="ZINC FINGER BED DOMAIN-CONTAINING PROTEIN 4"/>
    <property type="match status" value="1"/>
</dbReference>
<dbReference type="InterPro" id="IPR052035">
    <property type="entry name" value="ZnF_BED_domain_contain"/>
</dbReference>
<dbReference type="PANTHER" id="PTHR46481:SF10">
    <property type="entry name" value="ZINC FINGER BED DOMAIN-CONTAINING PROTEIN 39"/>
    <property type="match status" value="1"/>
</dbReference>